<dbReference type="GO" id="GO:0005634">
    <property type="term" value="C:nucleus"/>
    <property type="evidence" value="ECO:0000318"/>
    <property type="project" value="GO_Central"/>
</dbReference>
<dbReference type="Proteomes" id="UP000222542">
    <property type="component" value="Unassembled WGS sequence"/>
</dbReference>
<reference evidence="3 4" key="1">
    <citation type="journal article" date="2014" name="Nat. Genet.">
        <title>Genome sequence of the hot pepper provides insights into the evolution of pungency in Capsicum species.</title>
        <authorList>
            <person name="Kim S."/>
            <person name="Park M."/>
            <person name="Yeom S.I."/>
            <person name="Kim Y.M."/>
            <person name="Lee J.M."/>
            <person name="Lee H.A."/>
            <person name="Seo E."/>
            <person name="Choi J."/>
            <person name="Cheong K."/>
            <person name="Kim K.T."/>
            <person name="Jung K."/>
            <person name="Lee G.W."/>
            <person name="Oh S.K."/>
            <person name="Bae C."/>
            <person name="Kim S.B."/>
            <person name="Lee H.Y."/>
            <person name="Kim S.Y."/>
            <person name="Kim M.S."/>
            <person name="Kang B.C."/>
            <person name="Jo Y.D."/>
            <person name="Yang H.B."/>
            <person name="Jeong H.J."/>
            <person name="Kang W.H."/>
            <person name="Kwon J.K."/>
            <person name="Shin C."/>
            <person name="Lim J.Y."/>
            <person name="Park J.H."/>
            <person name="Huh J.H."/>
            <person name="Kim J.S."/>
            <person name="Kim B.D."/>
            <person name="Cohen O."/>
            <person name="Paran I."/>
            <person name="Suh M.C."/>
            <person name="Lee S.B."/>
            <person name="Kim Y.K."/>
            <person name="Shin Y."/>
            <person name="Noh S.J."/>
            <person name="Park J."/>
            <person name="Seo Y.S."/>
            <person name="Kwon S.Y."/>
            <person name="Kim H.A."/>
            <person name="Park J.M."/>
            <person name="Kim H.J."/>
            <person name="Choi S.B."/>
            <person name="Bosland P.W."/>
            <person name="Reeves G."/>
            <person name="Jo S.H."/>
            <person name="Lee B.W."/>
            <person name="Cho H.T."/>
            <person name="Choi H.S."/>
            <person name="Lee M.S."/>
            <person name="Yu Y."/>
            <person name="Do Choi Y."/>
            <person name="Park B.S."/>
            <person name="van Deynze A."/>
            <person name="Ashrafi H."/>
            <person name="Hill T."/>
            <person name="Kim W.T."/>
            <person name="Pai H.S."/>
            <person name="Ahn H.K."/>
            <person name="Yeam I."/>
            <person name="Giovannoni J.J."/>
            <person name="Rose J.K."/>
            <person name="Sorensen I."/>
            <person name="Lee S.J."/>
            <person name="Kim R.W."/>
            <person name="Choi I.Y."/>
            <person name="Choi B.S."/>
            <person name="Lim J.S."/>
            <person name="Lee Y.H."/>
            <person name="Choi D."/>
        </authorList>
    </citation>
    <scope>NUCLEOTIDE SEQUENCE [LARGE SCALE GENOMIC DNA]</scope>
    <source>
        <strain evidence="4">cv. CM334</strain>
    </source>
</reference>
<dbReference type="EMBL" id="AYRZ02000003">
    <property type="protein sequence ID" value="PHT85275.1"/>
    <property type="molecule type" value="Genomic_DNA"/>
</dbReference>
<evidence type="ECO:0000256" key="1">
    <source>
        <dbReference type="SAM" id="Phobius"/>
    </source>
</evidence>
<dbReference type="InterPro" id="IPR058210">
    <property type="entry name" value="SACS/Nov_dom"/>
</dbReference>
<dbReference type="Pfam" id="PF25794">
    <property type="entry name" value="SACS"/>
    <property type="match status" value="1"/>
</dbReference>
<reference evidence="3 4" key="2">
    <citation type="journal article" date="2017" name="Genome Biol.">
        <title>New reference genome sequences of hot pepper reveal the massive evolution of plant disease-resistance genes by retroduplication.</title>
        <authorList>
            <person name="Kim S."/>
            <person name="Park J."/>
            <person name="Yeom S.I."/>
            <person name="Kim Y.M."/>
            <person name="Seo E."/>
            <person name="Kim K.T."/>
            <person name="Kim M.S."/>
            <person name="Lee J.M."/>
            <person name="Cheong K."/>
            <person name="Shin H.S."/>
            <person name="Kim S.B."/>
            <person name="Han K."/>
            <person name="Lee J."/>
            <person name="Park M."/>
            <person name="Lee H.A."/>
            <person name="Lee H.Y."/>
            <person name="Lee Y."/>
            <person name="Oh S."/>
            <person name="Lee J.H."/>
            <person name="Choi E."/>
            <person name="Choi E."/>
            <person name="Lee S.E."/>
            <person name="Jeon J."/>
            <person name="Kim H."/>
            <person name="Choi G."/>
            <person name="Song H."/>
            <person name="Lee J."/>
            <person name="Lee S.C."/>
            <person name="Kwon J.K."/>
            <person name="Lee H.Y."/>
            <person name="Koo N."/>
            <person name="Hong Y."/>
            <person name="Kim R.W."/>
            <person name="Kang W.H."/>
            <person name="Huh J.H."/>
            <person name="Kang B.C."/>
            <person name="Yang T.J."/>
            <person name="Lee Y.H."/>
            <person name="Bennetzen J.L."/>
            <person name="Choi D."/>
        </authorList>
    </citation>
    <scope>NUCLEOTIDE SEQUENCE [LARGE SCALE GENOMIC DNA]</scope>
    <source>
        <strain evidence="4">cv. CM334</strain>
    </source>
</reference>
<proteinExistence type="predicted"/>
<evidence type="ECO:0000313" key="4">
    <source>
        <dbReference type="Proteomes" id="UP000222542"/>
    </source>
</evidence>
<feature type="domain" description="Sacsin/Nov" evidence="2">
    <location>
        <begin position="154"/>
        <end position="217"/>
    </location>
</feature>
<dbReference type="InterPro" id="IPR036890">
    <property type="entry name" value="HATPase_C_sf"/>
</dbReference>
<dbReference type="InterPro" id="IPR052957">
    <property type="entry name" value="Auxin_embryo_med"/>
</dbReference>
<keyword evidence="1" id="KW-0472">Membrane</keyword>
<protein>
    <recommendedName>
        <fullName evidence="2">Sacsin/Nov domain-containing protein</fullName>
    </recommendedName>
</protein>
<keyword evidence="1" id="KW-1133">Transmembrane helix</keyword>
<dbReference type="PANTHER" id="PTHR32387:SF0">
    <property type="entry name" value="PROTEIN NO VEIN"/>
    <property type="match status" value="1"/>
</dbReference>
<dbReference type="Gramene" id="PHT85275">
    <property type="protein sequence ID" value="PHT85275"/>
    <property type="gene ID" value="T459_07381"/>
</dbReference>
<name>A0A2G2ZTH4_CAPAN</name>
<comment type="caution">
    <text evidence="3">The sequence shown here is derived from an EMBL/GenBank/DDBJ whole genome shotgun (WGS) entry which is preliminary data.</text>
</comment>
<dbReference type="GO" id="GO:0010305">
    <property type="term" value="P:leaf vascular tissue pattern formation"/>
    <property type="evidence" value="ECO:0000318"/>
    <property type="project" value="GO_Central"/>
</dbReference>
<gene>
    <name evidence="3" type="ORF">T459_07381</name>
</gene>
<dbReference type="GO" id="GO:0009793">
    <property type="term" value="P:embryo development ending in seed dormancy"/>
    <property type="evidence" value="ECO:0000318"/>
    <property type="project" value="GO_Central"/>
</dbReference>
<sequence>MTGAIVKLCPPNCMKLTLPSCPLVSHQHQKIGHICTTNLGALPYQILEISDENFKLVFDNSSVQHFLEHLARHCHYLGNWSTMIVFNQQPSNLIHGLVNPLINSLSNTSDRIRNSLDRAFESVNFLTNFLHSSVMVAHTCGQRRESLVLDKGIIVLNNERGFSADDIRALCDVGNSTKKGSNAGYIGKKGIGFKSVFRVTDAPEIHSNGFHIKFDITNSQIGFVSPTVVPPCDIDHYSRLASSDSDCNHWNTCIVLPLRSSLLERSSGKNVISMFADLHPSLLLFLRRLHCIKFRNMLSDSIIVMRKEVVGNGIIKVSFGEKKMTCFVVSQKLRADTIRPGTAATEISIAFTLQETLDGSYNPHLDQQPVFSFLPLRKYGLKFILQGDFVLPSSREGVDGDSPWNQWLLSEFPSLFVSAERSFCDLPCFRNNPAKGVTAFMSFVPLVGDVHGFFSSLPRMILSRLRTSNCLLLDGTENEWVAPCRVLSNWTEESRKLLPDSLLSKHLGLGFLHKDIILPDLLARALGIEKYGLKVLFQVMTSLCSSEDGLKSMGLRWLCARLNTVYNLLSKSENSAGFRTERDLMNDLRKIPFIPLSDGKYGSLDEGVIWLHLDSLSPKIDDKCAAETFPGLYTSLRTVSSALLSAAAAFGTSHCESSILDNVAWILYRAGVQPLSAHQIVKKHIVPSHYGERNGQSRREIMTEDLAFLMFHLQSSCPDCRSEKEQIIREVCDNAFCQCDSCICRCPELHSNSLFFAFLPLRKYGLKYILQGDFVVPSSRDEVAGDGAWNQWLLQSSLAYLLVQKAKGVTAYMSFVPVVGEGHGSFSSLPQMVLSTLRMSNCLILEGTENEWVTPCKVLRNWTEECRNLLPDSLLRKHLGVGFLHKNIVLPDLLARALGIVEYGLKALIQVITSLCPSEDGLKSMGLGWLSAWLNTVHTLLSNGNDLAGFETESDLMKNLKKIPFIPLSDGNYGSLDEGAIWLQFNSMGATIDGDYAPETFPRLHTSLRTVSPALLSAASALGTSNGESAVVDNVIKMLYRADVQPLLAHQIVKKHILPSIYSENYGEGYRDLMTEYVSFLMFHLQSSCPNCQLEKEQIISEVRGSAFCQCDSCVCQCPELHNNSLYFAFLPLRKDEANGDNAWNQWLLLEFPGLFVSTERSFCNMPCFRDNPAKGVAVYMSFVPLVVEGHGFFSCLPQMILSRLRMSNCLIVEGAGIEWVAPSKVLRNWTEESRKLLPDSLLRYHLGVGFLHKDIVLPDLLARSLGVEEYGLNVLFQVITSLCSSEDGIKSMGLGWLSSWLNNVYTFLTNGQDLAGFGTELDLMDLKKIPFIPLSDGKYGSLDEGPIWLHFDSTGAAIDGDYAPKTFLRLHACLRTVSSALLSAAAALGTSCCGSSVVENVSMMLYRVGVHQLSAHQIVKIHILPYFYRDKNVQGHKEIMTEYLAFLVFHFQFNCYDCQSEKEQIIRELRDNVFILTNHGCRRPIEVPIHFSKEYGNPIDMSRLIQGLDLTWHEIDDMYLKHPINRMLAGGVLKWRKFFHEMGISDFVQVVQVEKSMSDVCPLPMNVTWDKDLIPIGSIAKDWVSEEFVNMLLQLSSTRDKEKCKYLLEVLDRLWDDYFSDKATGFYFTSDGERKIFDSSFRRILCDVRWIASTLDNELHSSRELFHDCEAVHSIFGDNAPYTVPKVRSERLLTALGLKTQVAADDTLAILKVWRAKAPFRASVSQMSRFYTFVWNRMNTSERKVVEELHDGPSVFVPSEFGVSLEDVVPGVLLSLKEVFWCDSTGSADQVKMVSTKFVQHTVQQHPVARILCNLYPGLHDIFVNRCGVDEFPHFHGYVQILLHLSAVALPSQVAKKVFRIFLKWADELKSGSLRCEDVDFLQKCLEEKQHLILPTTENKWVSLNQSFGLICWCDDDKLRTEFEHFDNINFLYFGELNDEEKEILRTKVSIFMRRLNIPSRSEVVTREIIYDGPTDTCFIASMVNWARPGHHALFPAPGNVCLDLWKSNLIMSAYTTLTFGICYLYVVFVYLVVSKILFLVYAPGKRPVCHSRIRFSFDIHGDFSFILF</sequence>
<dbReference type="NCBIfam" id="NF047352">
    <property type="entry name" value="P_loop_sacsin"/>
    <property type="match status" value="1"/>
</dbReference>
<dbReference type="SUPFAM" id="SSF55874">
    <property type="entry name" value="ATPase domain of HSP90 chaperone/DNA topoisomerase II/histidine kinase"/>
    <property type="match status" value="1"/>
</dbReference>
<keyword evidence="4" id="KW-1185">Reference proteome</keyword>
<keyword evidence="1" id="KW-0812">Transmembrane</keyword>
<organism evidence="3 4">
    <name type="scientific">Capsicum annuum</name>
    <name type="common">Capsicum pepper</name>
    <dbReference type="NCBI Taxonomy" id="4072"/>
    <lineage>
        <taxon>Eukaryota</taxon>
        <taxon>Viridiplantae</taxon>
        <taxon>Streptophyta</taxon>
        <taxon>Embryophyta</taxon>
        <taxon>Tracheophyta</taxon>
        <taxon>Spermatophyta</taxon>
        <taxon>Magnoliopsida</taxon>
        <taxon>eudicotyledons</taxon>
        <taxon>Gunneridae</taxon>
        <taxon>Pentapetalae</taxon>
        <taxon>asterids</taxon>
        <taxon>lamiids</taxon>
        <taxon>Solanales</taxon>
        <taxon>Solanaceae</taxon>
        <taxon>Solanoideae</taxon>
        <taxon>Capsiceae</taxon>
        <taxon>Capsicum</taxon>
    </lineage>
</organism>
<accession>A0A2G2ZTH4</accession>
<feature type="transmembrane region" description="Helical" evidence="1">
    <location>
        <begin position="2019"/>
        <end position="2044"/>
    </location>
</feature>
<evidence type="ECO:0000313" key="3">
    <source>
        <dbReference type="EMBL" id="PHT85275.1"/>
    </source>
</evidence>
<dbReference type="PANTHER" id="PTHR32387">
    <property type="entry name" value="WU:FJ29H11"/>
    <property type="match status" value="1"/>
</dbReference>
<dbReference type="Gene3D" id="3.30.565.10">
    <property type="entry name" value="Histidine kinase-like ATPase, C-terminal domain"/>
    <property type="match status" value="1"/>
</dbReference>
<evidence type="ECO:0000259" key="2">
    <source>
        <dbReference type="Pfam" id="PF25794"/>
    </source>
</evidence>
<dbReference type="GO" id="GO:0048364">
    <property type="term" value="P:root development"/>
    <property type="evidence" value="ECO:0000318"/>
    <property type="project" value="GO_Central"/>
</dbReference>